<dbReference type="HOGENOM" id="CLU_2512434_0_0_1"/>
<dbReference type="VEuPathDB" id="FungiDB:Z519_09011"/>
<name>A0A0D2EK37_CLAB1</name>
<dbReference type="OrthoDB" id="10493758at2759"/>
<sequence length="85" mass="9963">MADAQEPLEQTEVEDLRKMLLRRRDSPPPNDSELELFKYDAERHGFVDALNLPDFSHIKEEEACCDDTDQEQEHEEESNNCLSIR</sequence>
<dbReference type="GeneID" id="27701939"/>
<keyword evidence="3" id="KW-1185">Reference proteome</keyword>
<protein>
    <submittedName>
        <fullName evidence="2">Uncharacterized protein</fullName>
    </submittedName>
</protein>
<proteinExistence type="predicted"/>
<accession>A0A0D2EK37</accession>
<feature type="region of interest" description="Disordered" evidence="1">
    <location>
        <begin position="64"/>
        <end position="85"/>
    </location>
</feature>
<evidence type="ECO:0000256" key="1">
    <source>
        <dbReference type="SAM" id="MobiDB-lite"/>
    </source>
</evidence>
<reference evidence="2" key="1">
    <citation type="submission" date="2015-01" db="EMBL/GenBank/DDBJ databases">
        <title>The Genome Sequence of Cladophialophora bantiana CBS 173.52.</title>
        <authorList>
            <consortium name="The Broad Institute Genomics Platform"/>
            <person name="Cuomo C."/>
            <person name="de Hoog S."/>
            <person name="Gorbushina A."/>
            <person name="Stielow B."/>
            <person name="Teixiera M."/>
            <person name="Abouelleil A."/>
            <person name="Chapman S.B."/>
            <person name="Priest M."/>
            <person name="Young S.K."/>
            <person name="Wortman J."/>
            <person name="Nusbaum C."/>
            <person name="Birren B."/>
        </authorList>
    </citation>
    <scope>NUCLEOTIDE SEQUENCE [LARGE SCALE GENOMIC DNA]</scope>
    <source>
        <strain evidence="2">CBS 173.52</strain>
    </source>
</reference>
<dbReference type="EMBL" id="KN846993">
    <property type="protein sequence ID" value="KIW90366.1"/>
    <property type="molecule type" value="Genomic_DNA"/>
</dbReference>
<evidence type="ECO:0000313" key="3">
    <source>
        <dbReference type="Proteomes" id="UP000053789"/>
    </source>
</evidence>
<feature type="compositionally biased region" description="Acidic residues" evidence="1">
    <location>
        <begin position="64"/>
        <end position="78"/>
    </location>
</feature>
<evidence type="ECO:0000313" key="2">
    <source>
        <dbReference type="EMBL" id="KIW90366.1"/>
    </source>
</evidence>
<dbReference type="RefSeq" id="XP_016617035.1">
    <property type="nucleotide sequence ID" value="XM_016766737.1"/>
</dbReference>
<dbReference type="Proteomes" id="UP000053789">
    <property type="component" value="Unassembled WGS sequence"/>
</dbReference>
<gene>
    <name evidence="2" type="ORF">Z519_09011</name>
</gene>
<organism evidence="2 3">
    <name type="scientific">Cladophialophora bantiana (strain ATCC 10958 / CBS 173.52 / CDC B-1940 / NIH 8579)</name>
    <name type="common">Xylohypha bantiana</name>
    <dbReference type="NCBI Taxonomy" id="1442370"/>
    <lineage>
        <taxon>Eukaryota</taxon>
        <taxon>Fungi</taxon>
        <taxon>Dikarya</taxon>
        <taxon>Ascomycota</taxon>
        <taxon>Pezizomycotina</taxon>
        <taxon>Eurotiomycetes</taxon>
        <taxon>Chaetothyriomycetidae</taxon>
        <taxon>Chaetothyriales</taxon>
        <taxon>Herpotrichiellaceae</taxon>
        <taxon>Cladophialophora</taxon>
    </lineage>
</organism>
<dbReference type="AlphaFoldDB" id="A0A0D2EK37"/>